<reference evidence="4" key="1">
    <citation type="journal article" date="2019" name="Int. J. Syst. Evol. Microbiol.">
        <title>The Global Catalogue of Microorganisms (GCM) 10K type strain sequencing project: providing services to taxonomists for standard genome sequencing and annotation.</title>
        <authorList>
            <consortium name="The Broad Institute Genomics Platform"/>
            <consortium name="The Broad Institute Genome Sequencing Center for Infectious Disease"/>
            <person name="Wu L."/>
            <person name="Ma J."/>
        </authorList>
    </citation>
    <scope>NUCLEOTIDE SEQUENCE [LARGE SCALE GENOMIC DNA]</scope>
    <source>
        <strain evidence="4">CGMCC 4.7396</strain>
    </source>
</reference>
<dbReference type="EMBL" id="JBHRWO010000008">
    <property type="protein sequence ID" value="MFC3492660.1"/>
    <property type="molecule type" value="Genomic_DNA"/>
</dbReference>
<feature type="domain" description="Type VII secretion system protein EssD-like" evidence="2">
    <location>
        <begin position="627"/>
        <end position="711"/>
    </location>
</feature>
<evidence type="ECO:0000313" key="3">
    <source>
        <dbReference type="EMBL" id="MFC3492660.1"/>
    </source>
</evidence>
<keyword evidence="3" id="KW-0378">Hydrolase</keyword>
<proteinExistence type="predicted"/>
<name>A0ABV7PZL8_9ACTN</name>
<keyword evidence="3" id="KW-0540">Nuclease</keyword>
<evidence type="ECO:0000313" key="4">
    <source>
        <dbReference type="Proteomes" id="UP001595712"/>
    </source>
</evidence>
<dbReference type="RefSeq" id="WP_387973656.1">
    <property type="nucleotide sequence ID" value="NZ_JBHRWO010000008.1"/>
</dbReference>
<comment type="caution">
    <text evidence="3">The sequence shown here is derived from an EMBL/GenBank/DDBJ whole genome shotgun (WGS) entry which is preliminary data.</text>
</comment>
<sequence length="757" mass="78586">MWGDEDWWARRTPALATAAKDQWVQADDGTALPIDLAAEFTPAALAELVRNIDDYGTTDRDVTAYQGIPVIAKTWEDWTLIRTQALPAKALSLSGPIDQGLFHTAAAPHATVEAVSAVWDGEAPAPHPQAGGGAGTLTLEAPSPAPPATATTTKETTTNTLGGSTDAETAAPPRGSADIEVPPDIASFITPLPSLTGSINATTCSTPTCTWSATVQNIGEGPGDVTATVSATPGMGSQTIPLGTIQPGSSASTGTLSFANPAPTPRPGQTTSVMVNYSLVTYTDAIGGSNAARYRELVDRLGGYLMQPLLDQVMQQLDAGLKDPAVEAMHSMLDDDVPPEEVLAALDEAGRADPARGEYSEMPMLRQLAAAGDRFTSWAPVVDRLTTVSPIELPYYLPGLETAASELNDPAAPTVALTYPEPTTAGQTQPAVVVSAYPESETKCIGVVSVPDGDLAASIDQAVSVAQSGADSCTVSARIVHPTELPYVDPVTVQRRLLDAVPDLTACDSGNPNFTELTITTVTGTASWPAAVVCAATAAEREQTEIDLLNELALAPELVGALEGLGLVTVADGQITDVDKRKDDPDCKSEYEYGPTAPLDQGSAFWRSGGTVASGAAAYLCGTLPAGEETSGQRPWDYPSENFEIDGAWAFAACHLVGNQLGGSVAPGNLVTCHHPTTNNRDMKGLENAIASSVSSESHILYLVTPYYNGTPEEAGRPSPLSGIRVTAIGLGKGTLWLDVCFVNGWNGGHVPGSGCA</sequence>
<feature type="region of interest" description="Disordered" evidence="1">
    <location>
        <begin position="122"/>
        <end position="180"/>
    </location>
</feature>
<dbReference type="Pfam" id="PF13930">
    <property type="entry name" value="Endonuclea_NS_2"/>
    <property type="match status" value="1"/>
</dbReference>
<dbReference type="Gene3D" id="3.40.570.10">
    <property type="entry name" value="Extracellular Endonuclease, subunit A"/>
    <property type="match status" value="1"/>
</dbReference>
<organism evidence="3 4">
    <name type="scientific">Glycomyces rhizosphaerae</name>
    <dbReference type="NCBI Taxonomy" id="2054422"/>
    <lineage>
        <taxon>Bacteria</taxon>
        <taxon>Bacillati</taxon>
        <taxon>Actinomycetota</taxon>
        <taxon>Actinomycetes</taxon>
        <taxon>Glycomycetales</taxon>
        <taxon>Glycomycetaceae</taxon>
        <taxon>Glycomyces</taxon>
    </lineage>
</organism>
<dbReference type="GO" id="GO:0004519">
    <property type="term" value="F:endonuclease activity"/>
    <property type="evidence" value="ECO:0007669"/>
    <property type="project" value="UniProtKB-KW"/>
</dbReference>
<feature type="compositionally biased region" description="Low complexity" evidence="1">
    <location>
        <begin position="136"/>
        <end position="165"/>
    </location>
</feature>
<dbReference type="InterPro" id="IPR044927">
    <property type="entry name" value="Endonuclea_NS_2"/>
</dbReference>
<evidence type="ECO:0000259" key="2">
    <source>
        <dbReference type="Pfam" id="PF13930"/>
    </source>
</evidence>
<evidence type="ECO:0000256" key="1">
    <source>
        <dbReference type="SAM" id="MobiDB-lite"/>
    </source>
</evidence>
<dbReference type="Proteomes" id="UP001595712">
    <property type="component" value="Unassembled WGS sequence"/>
</dbReference>
<gene>
    <name evidence="3" type="ORF">ACFO8M_09200</name>
</gene>
<protein>
    <submittedName>
        <fullName evidence="3">DNA/RNA non-specific endonuclease</fullName>
    </submittedName>
</protein>
<accession>A0ABV7PZL8</accession>
<keyword evidence="4" id="KW-1185">Reference proteome</keyword>
<keyword evidence="3" id="KW-0255">Endonuclease</keyword>
<dbReference type="InterPro" id="IPR044929">
    <property type="entry name" value="DNA/RNA_non-sp_Endonuclease_sf"/>
</dbReference>